<accession>A0ABW0P630</accession>
<gene>
    <name evidence="12" type="ORF">ACFPN9_13200</name>
</gene>
<evidence type="ECO:0000256" key="5">
    <source>
        <dbReference type="ARBA" id="ARBA00022729"/>
    </source>
</evidence>
<evidence type="ECO:0000256" key="8">
    <source>
        <dbReference type="ARBA" id="ARBA00023049"/>
    </source>
</evidence>
<evidence type="ECO:0000256" key="6">
    <source>
        <dbReference type="ARBA" id="ARBA00022801"/>
    </source>
</evidence>
<keyword evidence="8" id="KW-0482">Metalloprotease</keyword>
<keyword evidence="13" id="KW-1185">Reference proteome</keyword>
<evidence type="ECO:0000256" key="1">
    <source>
        <dbReference type="ARBA" id="ARBA00001947"/>
    </source>
</evidence>
<comment type="cofactor">
    <cofactor evidence="1">
        <name>Zn(2+)</name>
        <dbReference type="ChEBI" id="CHEBI:29105"/>
    </cofactor>
</comment>
<comment type="similarity">
    <text evidence="10">Belongs to the peptidase M15 family.</text>
</comment>
<dbReference type="Proteomes" id="UP001596060">
    <property type="component" value="Unassembled WGS sequence"/>
</dbReference>
<sequence>MNGGLTTKDLIQIDQAAKPTTAGLPDTRGLWLENPHTGETATVLFWVSGLYDNHGYTQVCRIMRDWRQNAVAYMDPKLLHLLWAIQRGSGFTRPLVINSAYRTIATNNLLRAEGAAINSLHLKRQACDLKLDGIAPGKVSEYVHSMLVGGVGFYPTFTHVDTGVIRTWRKR</sequence>
<keyword evidence="7" id="KW-0862">Zinc</keyword>
<dbReference type="Gene3D" id="3.30.1380.10">
    <property type="match status" value="1"/>
</dbReference>
<dbReference type="InterPro" id="IPR009045">
    <property type="entry name" value="Zn_M74/Hedgehog-like"/>
</dbReference>
<keyword evidence="6" id="KW-0378">Hydrolase</keyword>
<evidence type="ECO:0000256" key="4">
    <source>
        <dbReference type="ARBA" id="ARBA00022723"/>
    </source>
</evidence>
<dbReference type="InterPro" id="IPR010275">
    <property type="entry name" value="MepK"/>
</dbReference>
<evidence type="ECO:0000313" key="12">
    <source>
        <dbReference type="EMBL" id="MFC5506214.1"/>
    </source>
</evidence>
<evidence type="ECO:0000256" key="11">
    <source>
        <dbReference type="ARBA" id="ARBA00093666"/>
    </source>
</evidence>
<keyword evidence="9" id="KW-0961">Cell wall biogenesis/degradation</keyword>
<name>A0ABW0P630_9HYPH</name>
<keyword evidence="4" id="KW-0479">Metal-binding</keyword>
<dbReference type="PANTHER" id="PTHR37425">
    <property type="match status" value="1"/>
</dbReference>
<comment type="pathway">
    <text evidence="2">Cell wall biogenesis; cell wall polysaccharide biosynthesis.</text>
</comment>
<evidence type="ECO:0000313" key="13">
    <source>
        <dbReference type="Proteomes" id="UP001596060"/>
    </source>
</evidence>
<keyword evidence="3" id="KW-0645">Protease</keyword>
<evidence type="ECO:0000256" key="10">
    <source>
        <dbReference type="ARBA" id="ARBA00093448"/>
    </source>
</evidence>
<dbReference type="EMBL" id="JBHSLU010000037">
    <property type="protein sequence ID" value="MFC5506214.1"/>
    <property type="molecule type" value="Genomic_DNA"/>
</dbReference>
<dbReference type="SUPFAM" id="SSF55166">
    <property type="entry name" value="Hedgehog/DD-peptidase"/>
    <property type="match status" value="1"/>
</dbReference>
<dbReference type="Pfam" id="PF05951">
    <property type="entry name" value="Peptidase_M15_2"/>
    <property type="match status" value="1"/>
</dbReference>
<protein>
    <recommendedName>
        <fullName evidence="11">Murein endopeptidase K</fullName>
    </recommendedName>
</protein>
<evidence type="ECO:0000256" key="7">
    <source>
        <dbReference type="ARBA" id="ARBA00022833"/>
    </source>
</evidence>
<proteinExistence type="inferred from homology"/>
<dbReference type="RefSeq" id="WP_068203657.1">
    <property type="nucleotide sequence ID" value="NZ_JBHSLU010000037.1"/>
</dbReference>
<keyword evidence="5" id="KW-0732">Signal</keyword>
<evidence type="ECO:0000256" key="2">
    <source>
        <dbReference type="ARBA" id="ARBA00004776"/>
    </source>
</evidence>
<reference evidence="13" key="1">
    <citation type="journal article" date="2019" name="Int. J. Syst. Evol. Microbiol.">
        <title>The Global Catalogue of Microorganisms (GCM) 10K type strain sequencing project: providing services to taxonomists for standard genome sequencing and annotation.</title>
        <authorList>
            <consortium name="The Broad Institute Genomics Platform"/>
            <consortium name="The Broad Institute Genome Sequencing Center for Infectious Disease"/>
            <person name="Wu L."/>
            <person name="Ma J."/>
        </authorList>
    </citation>
    <scope>NUCLEOTIDE SEQUENCE [LARGE SCALE GENOMIC DNA]</scope>
    <source>
        <strain evidence="13">CCUG 43117</strain>
    </source>
</reference>
<organism evidence="12 13">
    <name type="scientific">Bosea massiliensis</name>
    <dbReference type="NCBI Taxonomy" id="151419"/>
    <lineage>
        <taxon>Bacteria</taxon>
        <taxon>Pseudomonadati</taxon>
        <taxon>Pseudomonadota</taxon>
        <taxon>Alphaproteobacteria</taxon>
        <taxon>Hyphomicrobiales</taxon>
        <taxon>Boseaceae</taxon>
        <taxon>Bosea</taxon>
    </lineage>
</organism>
<comment type="caution">
    <text evidence="12">The sequence shown here is derived from an EMBL/GenBank/DDBJ whole genome shotgun (WGS) entry which is preliminary data.</text>
</comment>
<evidence type="ECO:0000256" key="9">
    <source>
        <dbReference type="ARBA" id="ARBA00023316"/>
    </source>
</evidence>
<evidence type="ECO:0000256" key="3">
    <source>
        <dbReference type="ARBA" id="ARBA00022670"/>
    </source>
</evidence>
<dbReference type="PANTHER" id="PTHR37425:SF1">
    <property type="entry name" value="OUTER MEMBRANE PROTEIN"/>
    <property type="match status" value="1"/>
</dbReference>